<reference evidence="3 4" key="1">
    <citation type="submission" date="2021-03" db="EMBL/GenBank/DDBJ databases">
        <title>Draft genome sequence of Janthinobacterium sp. strain PLB02 isolated from infected primmorphs (Lubomirskia baicalensis).</title>
        <authorList>
            <person name="Chernogor L.I."/>
            <person name="Belikov S.I."/>
            <person name="Petrushin I.S."/>
        </authorList>
    </citation>
    <scope>NUCLEOTIDE SEQUENCE [LARGE SCALE GENOMIC DNA]</scope>
    <source>
        <strain evidence="3 4">PLB02</strain>
    </source>
</reference>
<keyword evidence="2" id="KW-0732">Signal</keyword>
<dbReference type="PANTHER" id="PTHR43737">
    <property type="entry name" value="BLL7424 PROTEIN"/>
    <property type="match status" value="1"/>
</dbReference>
<evidence type="ECO:0000313" key="4">
    <source>
        <dbReference type="Proteomes" id="UP000662821"/>
    </source>
</evidence>
<dbReference type="PROSITE" id="PS51257">
    <property type="entry name" value="PROKAR_LIPOPROTEIN"/>
    <property type="match status" value="1"/>
</dbReference>
<dbReference type="Pfam" id="PF08811">
    <property type="entry name" value="DUF1800"/>
    <property type="match status" value="1"/>
</dbReference>
<evidence type="ECO:0000256" key="1">
    <source>
        <dbReference type="SAM" id="MobiDB-lite"/>
    </source>
</evidence>
<accession>A0AAJ4MPC1</accession>
<dbReference type="AlphaFoldDB" id="A0AAJ4MPC1"/>
<dbReference type="Proteomes" id="UP000662821">
    <property type="component" value="Chromosome"/>
</dbReference>
<organism evidence="3 4">
    <name type="scientific">Janthinobacterium lividum</name>
    <dbReference type="NCBI Taxonomy" id="29581"/>
    <lineage>
        <taxon>Bacteria</taxon>
        <taxon>Pseudomonadati</taxon>
        <taxon>Pseudomonadota</taxon>
        <taxon>Betaproteobacteria</taxon>
        <taxon>Burkholderiales</taxon>
        <taxon>Oxalobacteraceae</taxon>
        <taxon>Janthinobacterium</taxon>
    </lineage>
</organism>
<dbReference type="EMBL" id="CP071520">
    <property type="protein sequence ID" value="QSX94572.1"/>
    <property type="molecule type" value="Genomic_DNA"/>
</dbReference>
<feature type="chain" id="PRO_5042472861" evidence="2">
    <location>
        <begin position="20"/>
        <end position="601"/>
    </location>
</feature>
<feature type="compositionally biased region" description="Low complexity" evidence="1">
    <location>
        <begin position="41"/>
        <end position="59"/>
    </location>
</feature>
<dbReference type="PANTHER" id="PTHR43737:SF1">
    <property type="entry name" value="DUF1501 DOMAIN-CONTAINING PROTEIN"/>
    <property type="match status" value="1"/>
</dbReference>
<evidence type="ECO:0000256" key="2">
    <source>
        <dbReference type="SAM" id="SignalP"/>
    </source>
</evidence>
<protein>
    <submittedName>
        <fullName evidence="3">DUF1800 domain-containing protein</fullName>
    </submittedName>
</protein>
<evidence type="ECO:0000313" key="3">
    <source>
        <dbReference type="EMBL" id="QSX94572.1"/>
    </source>
</evidence>
<sequence>MTDPTLRRLLAITLLSLLAACGGGGDSKTGAIQNPDISVVPPGTTAPGDPAAPGTTPGDTIPPPPLTTPPAGQGATTFTRQEASRFLGRATFGPNMAAIDALAASDSDAWFRAQFSKPQTLHRKYIDSMLAAQAAGGDRVNFVTVYETFWKQAIQGEDQLRQRMAFALSEIFVISMQNESVHAQARGVASYYDMLGQRAFGNFRDLLEGVALHPMMGLYLSHMRNQKETATRTPDENFARELMQLFTIGLYQLNPDGSLKLAGGKPIETYTHDDVAGLAKVFTGWSWAGPDLSTTRFHSGTPDPDRDWKPMQNYPLFHSSGEKRFLGQTISGATSGEADLKVALDTLFNHPNAGPFFGRQLIQRLVSSNPSAAYVGRVAAAFANNGSGVRGDMQAVIRAVLLDPEALAPATTAMRTGKLREPLLRLAGWMRAFDAKAASGRYRIYYLDDPLSGLGQNPLNPASVFSFFRPGYVPPNSALASAGLVAPELQITSEPSVTGYLNYIQDAIIAGVGEGRDVQASYPRELALGADTAALLDRIDLLLMHGSMPAKLRGQIISALNTITIPTATASNATQVAAAQANRVKLAIFLTMASPAYLVQK</sequence>
<feature type="signal peptide" evidence="2">
    <location>
        <begin position="1"/>
        <end position="19"/>
    </location>
</feature>
<name>A0AAJ4MPC1_9BURK</name>
<proteinExistence type="predicted"/>
<dbReference type="InterPro" id="IPR014917">
    <property type="entry name" value="DUF1800"/>
</dbReference>
<feature type="region of interest" description="Disordered" evidence="1">
    <location>
        <begin position="38"/>
        <end position="75"/>
    </location>
</feature>
<dbReference type="RefSeq" id="WP_151096021.1">
    <property type="nucleotide sequence ID" value="NZ_CP071520.1"/>
</dbReference>
<gene>
    <name evidence="3" type="ORF">J3P46_17790</name>
</gene>